<keyword evidence="1" id="KW-1133">Transmembrane helix</keyword>
<dbReference type="GO" id="GO:0016020">
    <property type="term" value="C:membrane"/>
    <property type="evidence" value="ECO:0007669"/>
    <property type="project" value="GOC"/>
</dbReference>
<gene>
    <name evidence="2" type="ORF">SAMN05421659_103144</name>
</gene>
<dbReference type="EMBL" id="FOJI01000003">
    <property type="protein sequence ID" value="SEW01375.1"/>
    <property type="molecule type" value="Genomic_DNA"/>
</dbReference>
<feature type="transmembrane region" description="Helical" evidence="1">
    <location>
        <begin position="323"/>
        <end position="344"/>
    </location>
</feature>
<dbReference type="AlphaFoldDB" id="A0A1I0NJ93"/>
<dbReference type="Proteomes" id="UP000199701">
    <property type="component" value="Unassembled WGS sequence"/>
</dbReference>
<feature type="transmembrane region" description="Helical" evidence="1">
    <location>
        <begin position="154"/>
        <end position="179"/>
    </location>
</feature>
<dbReference type="InterPro" id="IPR047928">
    <property type="entry name" value="Perm_prefix_1"/>
</dbReference>
<keyword evidence="3" id="KW-1185">Reference proteome</keyword>
<organism evidence="2 3">
    <name type="scientific">[Clostridium] fimetarium</name>
    <dbReference type="NCBI Taxonomy" id="99656"/>
    <lineage>
        <taxon>Bacteria</taxon>
        <taxon>Bacillati</taxon>
        <taxon>Bacillota</taxon>
        <taxon>Clostridia</taxon>
        <taxon>Lachnospirales</taxon>
        <taxon>Lachnospiraceae</taxon>
    </lineage>
</organism>
<keyword evidence="1" id="KW-0472">Membrane</keyword>
<feature type="transmembrane region" description="Helical" evidence="1">
    <location>
        <begin position="300"/>
        <end position="317"/>
    </location>
</feature>
<dbReference type="GO" id="GO:0006506">
    <property type="term" value="P:GPI anchor biosynthetic process"/>
    <property type="evidence" value="ECO:0007669"/>
    <property type="project" value="UniProtKB-UniPathway"/>
</dbReference>
<reference evidence="2 3" key="1">
    <citation type="submission" date="2016-10" db="EMBL/GenBank/DDBJ databases">
        <authorList>
            <person name="de Groot N.N."/>
        </authorList>
    </citation>
    <scope>NUCLEOTIDE SEQUENCE [LARGE SCALE GENOMIC DNA]</scope>
    <source>
        <strain evidence="2 3">DSM 9179</strain>
    </source>
</reference>
<proteinExistence type="predicted"/>
<protein>
    <submittedName>
        <fullName evidence="2">GPI biosynthesis protein family Pig-F</fullName>
    </submittedName>
</protein>
<dbReference type="RefSeq" id="WP_092451270.1">
    <property type="nucleotide sequence ID" value="NZ_FOJI01000003.1"/>
</dbReference>
<dbReference type="NCBIfam" id="NF038403">
    <property type="entry name" value="perm_prefix_1"/>
    <property type="match status" value="1"/>
</dbReference>
<evidence type="ECO:0000313" key="2">
    <source>
        <dbReference type="EMBL" id="SEW01375.1"/>
    </source>
</evidence>
<evidence type="ECO:0000256" key="1">
    <source>
        <dbReference type="SAM" id="Phobius"/>
    </source>
</evidence>
<feature type="transmembrane region" description="Helical" evidence="1">
    <location>
        <begin position="213"/>
        <end position="238"/>
    </location>
</feature>
<sequence length="351" mass="38419">MDTIKMYIENLFQSLPKTNEVIRAKEELIAMMEDKYNELKIQGKSENEAIGIVISEFGNIDELKEELGINNNSNGYENNTTNKGVPVRSISLEETKDFIQSTSKFALKIAMGVILCILSVVPLIILVGLSGGDNSIDVANGILFFEANAVPEKVALAIGLTILFVFVAIAVALFIISGLQYEKYSYIKKENFELDYLASNYVKDLKENETAEFGIKITLGVILCIISVIPVVIAGTLFDDLSDGVAAVCVGLLLIIVAASVYLFITAGMKRDSYKQLLHEEEYASKNVNNDDLAGKVASVYWPIATAIYLGWSFITMDWGRTWIVWPIAGVLFGGIAAVCNIIAPGKKEGN</sequence>
<dbReference type="OrthoDB" id="9815852at2"/>
<name>A0A1I0NJ93_9FIRM</name>
<keyword evidence="1" id="KW-0812">Transmembrane</keyword>
<dbReference type="STRING" id="99656.SAMN05421659_103144"/>
<accession>A0A1I0NJ93</accession>
<dbReference type="UniPathway" id="UPA00196"/>
<evidence type="ECO:0000313" key="3">
    <source>
        <dbReference type="Proteomes" id="UP000199701"/>
    </source>
</evidence>
<feature type="transmembrane region" description="Helical" evidence="1">
    <location>
        <begin position="105"/>
        <end position="129"/>
    </location>
</feature>
<feature type="transmembrane region" description="Helical" evidence="1">
    <location>
        <begin position="244"/>
        <end position="265"/>
    </location>
</feature>